<protein>
    <submittedName>
        <fullName evidence="2">Uncharacterized protein</fullName>
    </submittedName>
</protein>
<reference evidence="2 3" key="1">
    <citation type="submission" date="2017-02" db="EMBL/GenBank/DDBJ databases">
        <authorList>
            <person name="Peterson S.W."/>
        </authorList>
    </citation>
    <scope>NUCLEOTIDE SEQUENCE [LARGE SCALE GENOMIC DNA]</scope>
    <source>
        <strain evidence="2 3">DSM 21481</strain>
    </source>
</reference>
<organism evidence="2 3">
    <name type="scientific">Krasilnikoviella flava</name>
    <dbReference type="NCBI Taxonomy" id="526729"/>
    <lineage>
        <taxon>Bacteria</taxon>
        <taxon>Bacillati</taxon>
        <taxon>Actinomycetota</taxon>
        <taxon>Actinomycetes</taxon>
        <taxon>Micrococcales</taxon>
        <taxon>Promicromonosporaceae</taxon>
        <taxon>Krasilnikoviella</taxon>
    </lineage>
</organism>
<keyword evidence="1" id="KW-1133">Transmembrane helix</keyword>
<dbReference type="Proteomes" id="UP000189777">
    <property type="component" value="Unassembled WGS sequence"/>
</dbReference>
<dbReference type="EMBL" id="FUZQ01000001">
    <property type="protein sequence ID" value="SKC40970.1"/>
    <property type="molecule type" value="Genomic_DNA"/>
</dbReference>
<evidence type="ECO:0000313" key="2">
    <source>
        <dbReference type="EMBL" id="SKC40970.1"/>
    </source>
</evidence>
<keyword evidence="1" id="KW-0472">Membrane</keyword>
<dbReference type="RefSeq" id="WP_079571142.1">
    <property type="nucleotide sequence ID" value="NZ_FUZQ01000001.1"/>
</dbReference>
<evidence type="ECO:0000313" key="3">
    <source>
        <dbReference type="Proteomes" id="UP000189777"/>
    </source>
</evidence>
<sequence>MLFDEEKDGGARAERRPSSVAARVAWGALWTVLALVALVVVVVAWWAHDVTTPDGGDGYADELAERTAIGIADDVEGHYAEPLDAETLAQSAVTDPRLAGGDDAEYEFQVLGWQGSSGDADGARIDLAISVDVAAWSSGAIFGDSRTAGRTTSCWHLVVRAYEYDDAADLEWFRCPDDVVGATPHPTAPPSLGPDAEATVLDVMDRLPVAVDPASAESALRYEFPSSVDVSVVWDGRELVAAVGVAEARDCIVAVRRDRSTSRYTDFDRILLEPGELGCVPSLYTSPVTTH</sequence>
<keyword evidence="1" id="KW-0812">Transmembrane</keyword>
<evidence type="ECO:0000256" key="1">
    <source>
        <dbReference type="SAM" id="Phobius"/>
    </source>
</evidence>
<dbReference type="OrthoDB" id="5143448at2"/>
<feature type="transmembrane region" description="Helical" evidence="1">
    <location>
        <begin position="20"/>
        <end position="47"/>
    </location>
</feature>
<dbReference type="STRING" id="526729.SAMN04324258_0769"/>
<accession>A0A1T5IPB7</accession>
<name>A0A1T5IPB7_9MICO</name>
<gene>
    <name evidence="2" type="ORF">SAMN04324258_0769</name>
</gene>
<proteinExistence type="predicted"/>
<dbReference type="AlphaFoldDB" id="A0A1T5IPB7"/>
<keyword evidence="3" id="KW-1185">Reference proteome</keyword>